<feature type="region of interest" description="Disordered" evidence="1">
    <location>
        <begin position="253"/>
        <end position="281"/>
    </location>
</feature>
<feature type="region of interest" description="Disordered" evidence="1">
    <location>
        <begin position="310"/>
        <end position="336"/>
    </location>
</feature>
<feature type="compositionally biased region" description="Polar residues" evidence="1">
    <location>
        <begin position="107"/>
        <end position="131"/>
    </location>
</feature>
<feature type="region of interest" description="Disordered" evidence="1">
    <location>
        <begin position="102"/>
        <end position="140"/>
    </location>
</feature>
<feature type="compositionally biased region" description="Polar residues" evidence="1">
    <location>
        <begin position="311"/>
        <end position="330"/>
    </location>
</feature>
<dbReference type="AlphaFoldDB" id="A0A1A7YV28"/>
<protein>
    <submittedName>
        <fullName evidence="2">Uncharacterized protein</fullName>
    </submittedName>
</protein>
<evidence type="ECO:0000256" key="1">
    <source>
        <dbReference type="SAM" id="MobiDB-lite"/>
    </source>
</evidence>
<proteinExistence type="predicted"/>
<gene>
    <name evidence="2" type="primary">Nfu_g_1_019347</name>
</gene>
<sequence>MGRLDDAAKHKVVELRKAGLSFRKIKAVLELENIKVSAQAIYLYLREFQGRPPGRVRPIETGGSTLAPHVQARTSALRGSWSNIHFQNLIREASQHAEFGAPDDLSKQMSTNSETSANPSSSGETSGNSRPEQQHDQNKEENDIQIVSVTSLAQCGQPRVTQSAITRTETGPLSSTFTASGALMRRRVTPSPATNSMLAARKRLLDKALSHKTKSFQQVASLLRRDPSGAPNSDLGSALTQQPQTYSLTAEKTVHEGQPGGNGSPRRFPTQRAPSIRSLQPLPRVGIRLPNRPLAPLEASAPGTVLCLPSPRSQGVTHSEGNPSPQQAVQDTKGRGTLQDQIQTLGSEVRCLGLAVKMLVEQQCRLEREQSQQTQIQKQILSTLHTLASKTGYCNTVQRQLNKTPSPSSLPAASVSTSFSPNTFSFTQGTYTQCSQPQPSYNSLDSLDNVEAFKVPGLSPTNINGFPPCSSAESLPLTHTPSQTYAAAYSQPTSQTLMPPYVSSYNQSHTQTFRTPETKTSDFSSSCSARTFPDCSVSTQQVMNSNLSSHNQQVNNIKVEGP</sequence>
<feature type="compositionally biased region" description="Polar residues" evidence="1">
    <location>
        <begin position="155"/>
        <end position="179"/>
    </location>
</feature>
<reference evidence="2" key="1">
    <citation type="submission" date="2016-05" db="EMBL/GenBank/DDBJ databases">
        <authorList>
            <person name="Lavstsen T."/>
            <person name="Jespersen J.S."/>
        </authorList>
    </citation>
    <scope>NUCLEOTIDE SEQUENCE</scope>
    <source>
        <tissue evidence="2">Brain</tissue>
    </source>
</reference>
<reference evidence="2" key="2">
    <citation type="submission" date="2016-06" db="EMBL/GenBank/DDBJ databases">
        <title>The genome of a short-lived fish provides insights into sex chromosome evolution and the genetic control of aging.</title>
        <authorList>
            <person name="Reichwald K."/>
            <person name="Felder M."/>
            <person name="Petzold A."/>
            <person name="Koch P."/>
            <person name="Groth M."/>
            <person name="Platzer M."/>
        </authorList>
    </citation>
    <scope>NUCLEOTIDE SEQUENCE</scope>
    <source>
        <tissue evidence="2">Brain</tissue>
    </source>
</reference>
<name>A0A1A7YV28_9TELE</name>
<organism evidence="2">
    <name type="scientific">Iconisemion striatum</name>
    <dbReference type="NCBI Taxonomy" id="60296"/>
    <lineage>
        <taxon>Eukaryota</taxon>
        <taxon>Metazoa</taxon>
        <taxon>Chordata</taxon>
        <taxon>Craniata</taxon>
        <taxon>Vertebrata</taxon>
        <taxon>Euteleostomi</taxon>
        <taxon>Actinopterygii</taxon>
        <taxon>Neopterygii</taxon>
        <taxon>Teleostei</taxon>
        <taxon>Neoteleostei</taxon>
        <taxon>Acanthomorphata</taxon>
        <taxon>Ovalentaria</taxon>
        <taxon>Atherinomorphae</taxon>
        <taxon>Cyprinodontiformes</taxon>
        <taxon>Nothobranchiidae</taxon>
        <taxon>Iconisemion</taxon>
    </lineage>
</organism>
<evidence type="ECO:0000313" key="2">
    <source>
        <dbReference type="EMBL" id="SBP34046.1"/>
    </source>
</evidence>
<accession>A0A1A7YV28</accession>
<dbReference type="EMBL" id="HADW01016640">
    <property type="protein sequence ID" value="SBP18040.1"/>
    <property type="molecule type" value="Transcribed_RNA"/>
</dbReference>
<feature type="region of interest" description="Disordered" evidence="1">
    <location>
        <begin position="155"/>
        <end position="196"/>
    </location>
</feature>
<dbReference type="EMBL" id="HADX01011814">
    <property type="protein sequence ID" value="SBP34046.1"/>
    <property type="molecule type" value="Transcribed_RNA"/>
</dbReference>